<sequence length="923" mass="103661">MRSRYKRLIWSMLTLCAVQGTRESRPTVTSQPLISGPSLSPVYRPSDAVKPIRQGQSGTIVFTQERTLSRVAPTLSPSLVEEPSAQDRTLDSSPEMESLVDVSAVHRNDIHEVPQICNRTCYRSKKEGKSLSHLEDKFVRMDHCSCDHECGSFGDCCPDVVAAKDKQDWQCFETSGKGFWAKQTCLRTWNGDANIISGCEDGEIGDLSDPLKRAPVTSTASNLTYRNMLCAICNDDAESILVWTVRLEPNFDVNSASVEMTGNQPVPEVSPDLHTMRFSKQRNAWLIAGREYRTSYVFPRINETVVAPPPCVPVIETCRQQFEGSELERQCQNYHSAVSTPFTSYKNLHCALCNGESPRNLTCGFTSNYDLEARILSGFAILLDFSGDGKVAWKKPCADRSQIYDPFHKKCRDIICDRPNYIYRNKRCVSKNQPVVDDDSELFASSTDQPLNSTQMVYSRKFLECPQTFLNRDEFSLMKNSSIFVERYNATFKPGNYLLTESGAYICLYLLNLTADELPKFSLYMGYISAVGLGISIACLLLHLSVFIILPEMRNLSGKNLASLSASLLVAYASFISGQVDDSVAGTPTCRGIALVTYAAFLASFFWMNSMSFDVWRTLRMATKELRVTTGPQWKRFIFYSIYSWGMTAFIVGLSVVLEHDSNILPSEYRPAFGKYSCWFGHRKALLVFFVAPTGVIMLLNILFFIMTAVMILSSSASSAAIVRDPCSSVRTNYRLYSRLAIMMGLVWCTGFVAGYLDNEVIWYIFIVLNTLQGLFIFIAFSCTKKVMWFCKDRLPDFLKPSIYRQVLRQYNGASNGFVLLNEPELAIPDHIAADSALSAMWTISISFRFLCSWNSGGRARQPASDRTLVWPISSVSSNSSSSHSGSTHHTGLSRRSSPRSSVNYRHTAPYLIYGENNKLDMY</sequence>
<feature type="transmembrane region" description="Helical" evidence="6">
    <location>
        <begin position="736"/>
        <end position="757"/>
    </location>
</feature>
<dbReference type="GeneID" id="100905802"/>
<evidence type="ECO:0000256" key="4">
    <source>
        <dbReference type="ARBA" id="ARBA00023136"/>
    </source>
</evidence>
<feature type="transmembrane region" description="Helical" evidence="6">
    <location>
        <begin position="524"/>
        <end position="549"/>
    </location>
</feature>
<evidence type="ECO:0000313" key="10">
    <source>
        <dbReference type="RefSeq" id="XP_018497139.2"/>
    </source>
</evidence>
<feature type="domain" description="G-protein coupled receptors family 2 profile 2" evidence="8">
    <location>
        <begin position="525"/>
        <end position="785"/>
    </location>
</feature>
<feature type="region of interest" description="Disordered" evidence="5">
    <location>
        <begin position="877"/>
        <end position="902"/>
    </location>
</feature>
<feature type="transmembrane region" description="Helical" evidence="6">
    <location>
        <begin position="637"/>
        <end position="658"/>
    </location>
</feature>
<feature type="signal peptide" evidence="7">
    <location>
        <begin position="1"/>
        <end position="23"/>
    </location>
</feature>
<dbReference type="InterPro" id="IPR017981">
    <property type="entry name" value="GPCR_2-like_7TM"/>
</dbReference>
<evidence type="ECO:0000256" key="5">
    <source>
        <dbReference type="SAM" id="MobiDB-lite"/>
    </source>
</evidence>
<evidence type="ECO:0000256" key="3">
    <source>
        <dbReference type="ARBA" id="ARBA00022989"/>
    </source>
</evidence>
<dbReference type="Proteomes" id="UP000694867">
    <property type="component" value="Unplaced"/>
</dbReference>
<gene>
    <name evidence="10" type="primary">LOC100905802</name>
</gene>
<dbReference type="KEGG" id="goe:100905802"/>
<evidence type="ECO:0000256" key="1">
    <source>
        <dbReference type="ARBA" id="ARBA00004141"/>
    </source>
</evidence>
<keyword evidence="9" id="KW-1185">Reference proteome</keyword>
<dbReference type="Gene3D" id="1.20.1070.10">
    <property type="entry name" value="Rhodopsin 7-helix transmembrane proteins"/>
    <property type="match status" value="1"/>
</dbReference>
<keyword evidence="2 6" id="KW-0812">Transmembrane</keyword>
<feature type="chain" id="PRO_5042535180" evidence="7">
    <location>
        <begin position="24"/>
        <end position="923"/>
    </location>
</feature>
<proteinExistence type="predicted"/>
<dbReference type="InterPro" id="IPR053231">
    <property type="entry name" value="GPCR_LN-TM7"/>
</dbReference>
<comment type="subcellular location">
    <subcellularLocation>
        <location evidence="1">Membrane</location>
        <topology evidence="1">Multi-pass membrane protein</topology>
    </subcellularLocation>
</comment>
<evidence type="ECO:0000313" key="9">
    <source>
        <dbReference type="Proteomes" id="UP000694867"/>
    </source>
</evidence>
<dbReference type="CDD" id="cd15039">
    <property type="entry name" value="7tmB3_Methuselah-like"/>
    <property type="match status" value="1"/>
</dbReference>
<feature type="transmembrane region" description="Helical" evidence="6">
    <location>
        <begin position="592"/>
        <end position="616"/>
    </location>
</feature>
<dbReference type="PROSITE" id="PS50261">
    <property type="entry name" value="G_PROTEIN_RECEP_F2_4"/>
    <property type="match status" value="1"/>
</dbReference>
<feature type="transmembrane region" description="Helical" evidence="6">
    <location>
        <begin position="561"/>
        <end position="580"/>
    </location>
</feature>
<dbReference type="PANTHER" id="PTHR45902">
    <property type="entry name" value="LATROPHILIN RECEPTOR-LIKE PROTEIN A"/>
    <property type="match status" value="1"/>
</dbReference>
<accession>A0AAJ7L8K2</accession>
<evidence type="ECO:0000256" key="2">
    <source>
        <dbReference type="ARBA" id="ARBA00022692"/>
    </source>
</evidence>
<keyword evidence="3 6" id="KW-1133">Transmembrane helix</keyword>
<reference evidence="10" key="1">
    <citation type="submission" date="2025-08" db="UniProtKB">
        <authorList>
            <consortium name="RefSeq"/>
        </authorList>
    </citation>
    <scope>IDENTIFICATION</scope>
</reference>
<dbReference type="AlphaFoldDB" id="A0AAJ7L8K2"/>
<dbReference type="PANTHER" id="PTHR45902:SF5">
    <property type="entry name" value="G-PROTEIN COUPLED RECEPTORS FAMILY 2 PROFILE 2 DOMAIN-CONTAINING PROTEIN"/>
    <property type="match status" value="1"/>
</dbReference>
<keyword evidence="7" id="KW-0732">Signal</keyword>
<dbReference type="GO" id="GO:0007166">
    <property type="term" value="P:cell surface receptor signaling pathway"/>
    <property type="evidence" value="ECO:0007669"/>
    <property type="project" value="InterPro"/>
</dbReference>
<feature type="transmembrane region" description="Helical" evidence="6">
    <location>
        <begin position="685"/>
        <end position="715"/>
    </location>
</feature>
<keyword evidence="4 6" id="KW-0472">Membrane</keyword>
<dbReference type="Pfam" id="PF00002">
    <property type="entry name" value="7tm_2"/>
    <property type="match status" value="1"/>
</dbReference>
<dbReference type="InterPro" id="IPR000832">
    <property type="entry name" value="GPCR_2_secretin-like"/>
</dbReference>
<feature type="region of interest" description="Disordered" evidence="5">
    <location>
        <begin position="75"/>
        <end position="94"/>
    </location>
</feature>
<name>A0AAJ7L8K2_9ACAR</name>
<dbReference type="RefSeq" id="XP_018497139.2">
    <property type="nucleotide sequence ID" value="XM_018641623.2"/>
</dbReference>
<feature type="compositionally biased region" description="Low complexity" evidence="5">
    <location>
        <begin position="877"/>
        <end position="891"/>
    </location>
</feature>
<evidence type="ECO:0000256" key="6">
    <source>
        <dbReference type="SAM" id="Phobius"/>
    </source>
</evidence>
<evidence type="ECO:0000256" key="7">
    <source>
        <dbReference type="SAM" id="SignalP"/>
    </source>
</evidence>
<evidence type="ECO:0000259" key="8">
    <source>
        <dbReference type="PROSITE" id="PS50261"/>
    </source>
</evidence>
<organism evidence="9 10">
    <name type="scientific">Galendromus occidentalis</name>
    <name type="common">western predatory mite</name>
    <dbReference type="NCBI Taxonomy" id="34638"/>
    <lineage>
        <taxon>Eukaryota</taxon>
        <taxon>Metazoa</taxon>
        <taxon>Ecdysozoa</taxon>
        <taxon>Arthropoda</taxon>
        <taxon>Chelicerata</taxon>
        <taxon>Arachnida</taxon>
        <taxon>Acari</taxon>
        <taxon>Parasitiformes</taxon>
        <taxon>Mesostigmata</taxon>
        <taxon>Gamasina</taxon>
        <taxon>Phytoseioidea</taxon>
        <taxon>Phytoseiidae</taxon>
        <taxon>Typhlodrominae</taxon>
        <taxon>Galendromus</taxon>
    </lineage>
</organism>
<feature type="transmembrane region" description="Helical" evidence="6">
    <location>
        <begin position="763"/>
        <end position="784"/>
    </location>
</feature>
<dbReference type="GO" id="GO:0016020">
    <property type="term" value="C:membrane"/>
    <property type="evidence" value="ECO:0007669"/>
    <property type="project" value="UniProtKB-SubCell"/>
</dbReference>
<protein>
    <submittedName>
        <fullName evidence="10">Uncharacterized protein LOC100905802</fullName>
    </submittedName>
</protein>
<dbReference type="GO" id="GO:0004930">
    <property type="term" value="F:G protein-coupled receptor activity"/>
    <property type="evidence" value="ECO:0007669"/>
    <property type="project" value="InterPro"/>
</dbReference>